<proteinExistence type="predicted"/>
<dbReference type="InterPro" id="IPR004119">
    <property type="entry name" value="EcKL"/>
</dbReference>
<reference evidence="2" key="1">
    <citation type="submission" date="2018-04" db="EMBL/GenBank/DDBJ databases">
        <title>Transcriptome of Schizaphis graminum biotype I.</title>
        <authorList>
            <person name="Scully E.D."/>
            <person name="Geib S.M."/>
            <person name="Palmer N.A."/>
            <person name="Koch K."/>
            <person name="Bradshaw J."/>
            <person name="Heng-Moss T."/>
            <person name="Sarath G."/>
        </authorList>
    </citation>
    <scope>NUCLEOTIDE SEQUENCE</scope>
</reference>
<sequence length="506" mass="58845">MRNHCNSTLILLFRKCRIVIRQYQPRRYACQHAVRSVPFRLREHEQDDARHDVDDIEADRLLWPNAMTAKADLTIEDMTAAEAFGPDSRIASFKLEGLHTEQDQFASCVMYGVAAVDDRDGRRHNHRLVFKYKHPTPEMRAFYNNDNQFHNEVLFYERIAPFLLSHHSRRHGDESATTMFCRYFYGRNNCGELASWDVIVLENATANGYQKAMVDHQLSLDFEHLTVALRTLAKFHGLSYRAKRDNLKKFKEIISEVKETQWSESGEWILHPSVLLNLYSVALDWLKKRHAESDDSNCDDNVVEWIRKFESELLADPLQMLKRFTSPLEPLAVLCHGDFNRNNLMFRYDDSGRPVDVLPFDMATIRYGSLAIDLSFFLYLNTDRQTRDDHWDELLDVYCAALAEEAGDVPVPNRNQIDAEMHENGFVGLSHVTFFVRVMLEENKFNNSDEFVDVDYSQLSDLMLSYGGDLATEWVADVIHHFLRRKYARTPTVNATTNKVSKLIEI</sequence>
<dbReference type="InterPro" id="IPR011009">
    <property type="entry name" value="Kinase-like_dom_sf"/>
</dbReference>
<dbReference type="SUPFAM" id="SSF56112">
    <property type="entry name" value="Protein kinase-like (PK-like)"/>
    <property type="match status" value="1"/>
</dbReference>
<feature type="domain" description="CHK kinase-like" evidence="1">
    <location>
        <begin position="199"/>
        <end position="408"/>
    </location>
</feature>
<organism evidence="2">
    <name type="scientific">Schizaphis graminum</name>
    <name type="common">Green bug aphid</name>
    <dbReference type="NCBI Taxonomy" id="13262"/>
    <lineage>
        <taxon>Eukaryota</taxon>
        <taxon>Metazoa</taxon>
        <taxon>Ecdysozoa</taxon>
        <taxon>Arthropoda</taxon>
        <taxon>Hexapoda</taxon>
        <taxon>Insecta</taxon>
        <taxon>Pterygota</taxon>
        <taxon>Neoptera</taxon>
        <taxon>Paraneoptera</taxon>
        <taxon>Hemiptera</taxon>
        <taxon>Sternorrhyncha</taxon>
        <taxon>Aphidomorpha</taxon>
        <taxon>Aphidoidea</taxon>
        <taxon>Aphididae</taxon>
        <taxon>Aphidini</taxon>
        <taxon>Schizaphis</taxon>
    </lineage>
</organism>
<protein>
    <recommendedName>
        <fullName evidence="1">CHK kinase-like domain-containing protein</fullName>
    </recommendedName>
</protein>
<dbReference type="Gene3D" id="3.90.1200.10">
    <property type="match status" value="1"/>
</dbReference>
<dbReference type="PANTHER" id="PTHR11012">
    <property type="entry name" value="PROTEIN KINASE-LIKE DOMAIN-CONTAINING"/>
    <property type="match status" value="1"/>
</dbReference>
<accession>A0A2S2NT33</accession>
<name>A0A2S2NT33_SCHGA</name>
<dbReference type="AlphaFoldDB" id="A0A2S2NT33"/>
<dbReference type="SMART" id="SM00587">
    <property type="entry name" value="CHK"/>
    <property type="match status" value="1"/>
</dbReference>
<dbReference type="PANTHER" id="PTHR11012:SF8">
    <property type="entry name" value="JUVENILE HORMONE-INDUCIBLE PROTEIN 26"/>
    <property type="match status" value="1"/>
</dbReference>
<dbReference type="EMBL" id="GGMR01007731">
    <property type="protein sequence ID" value="MBY20350.1"/>
    <property type="molecule type" value="Transcribed_RNA"/>
</dbReference>
<dbReference type="Pfam" id="PF02958">
    <property type="entry name" value="EcKL"/>
    <property type="match status" value="1"/>
</dbReference>
<gene>
    <name evidence="2" type="ORF">g.165067</name>
</gene>
<evidence type="ECO:0000313" key="2">
    <source>
        <dbReference type="EMBL" id="MBY20350.1"/>
    </source>
</evidence>
<dbReference type="InterPro" id="IPR015897">
    <property type="entry name" value="CHK_kinase-like"/>
</dbReference>
<evidence type="ECO:0000259" key="1">
    <source>
        <dbReference type="SMART" id="SM00587"/>
    </source>
</evidence>